<dbReference type="PANTHER" id="PTHR43283">
    <property type="entry name" value="BETA-LACTAMASE-RELATED"/>
    <property type="match status" value="1"/>
</dbReference>
<gene>
    <name evidence="2" type="ORF">I4J89_28495</name>
</gene>
<dbReference type="InterPro" id="IPR012338">
    <property type="entry name" value="Beta-lactam/transpept-like"/>
</dbReference>
<organism evidence="2 3">
    <name type="scientific">Actinoplanes aureus</name>
    <dbReference type="NCBI Taxonomy" id="2792083"/>
    <lineage>
        <taxon>Bacteria</taxon>
        <taxon>Bacillati</taxon>
        <taxon>Actinomycetota</taxon>
        <taxon>Actinomycetes</taxon>
        <taxon>Micromonosporales</taxon>
        <taxon>Micromonosporaceae</taxon>
        <taxon>Actinoplanes</taxon>
    </lineage>
</organism>
<reference evidence="2" key="1">
    <citation type="submission" date="2020-11" db="EMBL/GenBank/DDBJ databases">
        <title>Isolation and identification of active actinomycetes.</title>
        <authorList>
            <person name="Sun X."/>
        </authorList>
    </citation>
    <scope>NUCLEOTIDE SEQUENCE</scope>
    <source>
        <strain evidence="2">NEAU-A11</strain>
    </source>
</reference>
<dbReference type="PROSITE" id="PS51318">
    <property type="entry name" value="TAT"/>
    <property type="match status" value="1"/>
</dbReference>
<dbReference type="InterPro" id="IPR001466">
    <property type="entry name" value="Beta-lactam-related"/>
</dbReference>
<proteinExistence type="predicted"/>
<dbReference type="Proteomes" id="UP000598146">
    <property type="component" value="Unassembled WGS sequence"/>
</dbReference>
<evidence type="ECO:0000259" key="1">
    <source>
        <dbReference type="Pfam" id="PF00144"/>
    </source>
</evidence>
<comment type="caution">
    <text evidence="2">The sequence shown here is derived from an EMBL/GenBank/DDBJ whole genome shotgun (WGS) entry which is preliminary data.</text>
</comment>
<keyword evidence="3" id="KW-1185">Reference proteome</keyword>
<protein>
    <submittedName>
        <fullName evidence="2">Beta-lactamase family protein</fullName>
    </submittedName>
</protein>
<accession>A0A931C8J9</accession>
<feature type="domain" description="Beta-lactamase-related" evidence="1">
    <location>
        <begin position="43"/>
        <end position="422"/>
    </location>
</feature>
<dbReference type="RefSeq" id="WP_196417183.1">
    <property type="nucleotide sequence ID" value="NZ_JADQTO010000015.1"/>
</dbReference>
<dbReference type="EMBL" id="JADQTO010000015">
    <property type="protein sequence ID" value="MBG0565400.1"/>
    <property type="molecule type" value="Genomic_DNA"/>
</dbReference>
<name>A0A931C8J9_9ACTN</name>
<dbReference type="SUPFAM" id="SSF56601">
    <property type="entry name" value="beta-lactamase/transpeptidase-like"/>
    <property type="match status" value="1"/>
</dbReference>
<dbReference type="Gene3D" id="3.40.710.10">
    <property type="entry name" value="DD-peptidase/beta-lactamase superfamily"/>
    <property type="match status" value="1"/>
</dbReference>
<dbReference type="InterPro" id="IPR006311">
    <property type="entry name" value="TAT_signal"/>
</dbReference>
<dbReference type="PANTHER" id="PTHR43283:SF3">
    <property type="entry name" value="BETA-LACTAMASE FAMILY PROTEIN (AFU_ORTHOLOGUE AFUA_5G07500)"/>
    <property type="match status" value="1"/>
</dbReference>
<dbReference type="Pfam" id="PF00144">
    <property type="entry name" value="Beta-lactamase"/>
    <property type="match status" value="1"/>
</dbReference>
<evidence type="ECO:0000313" key="3">
    <source>
        <dbReference type="Proteomes" id="UP000598146"/>
    </source>
</evidence>
<evidence type="ECO:0000313" key="2">
    <source>
        <dbReference type="EMBL" id="MBG0565400.1"/>
    </source>
</evidence>
<dbReference type="AlphaFoldDB" id="A0A931C8J9"/>
<dbReference type="InterPro" id="IPR050789">
    <property type="entry name" value="Diverse_Enzym_Activities"/>
</dbReference>
<sequence length="428" mass="46146">MDRRTLLAGAGAVGVSALTPGGPAGASAGGDPAWRAGLDDLHDAMAARVARGELVGIVYLVAHRGRVHVDTIGTLSLNGDEPMRRGTPFRIASMTKPVIAAATMMLVEDGRLALDAPVERWLPELAGRRVLTRIDGPLDQTVPAERPITVEDLLTFRLGHGIIFDPSFQPPYPIITAADELQLVMAQPDPRSPLHPDEWIRRFGTLPLMDQPGQRWRYNTGSLVLGVLIARAAGRPLPDFLEERVFRPLGMRHTGFSLTRGEASPLPGLYAANPETGQLEPQPGSAPDEWTRPPAFPSGAAGLASTVDDYLRFSRFLMRRGVHRGRRLLSARSVRLMTTNHLTPEQIADAGPFPLAGLGWGYGMAVSVTPDQVSGPGRYGWDGGYGTTWFNDPHRDLTAIALTQTVDFLFNGASAEFQRLAAAAAGPR</sequence>